<keyword evidence="2" id="KW-0104">Cadmium</keyword>
<keyword evidence="4" id="KW-0479">Metal-binding</keyword>
<dbReference type="Pfam" id="PF05023">
    <property type="entry name" value="Phytochelatin"/>
    <property type="match status" value="1"/>
</dbReference>
<dbReference type="PANTHER" id="PTHR33447:SF2">
    <property type="entry name" value="GLUTATHIONE GAMMA-GLUTAMYLCYSTEINYLTRANSFERASE"/>
    <property type="match status" value="1"/>
</dbReference>
<dbReference type="GO" id="GO:0010273">
    <property type="term" value="P:detoxification of copper ion"/>
    <property type="evidence" value="ECO:0007669"/>
    <property type="project" value="TreeGrafter"/>
</dbReference>
<evidence type="ECO:0000313" key="6">
    <source>
        <dbReference type="WBParaSite" id="MCU_005824-RA"/>
    </source>
</evidence>
<dbReference type="InterPro" id="IPR007719">
    <property type="entry name" value="PCS_N"/>
</dbReference>
<evidence type="ECO:0000256" key="3">
    <source>
        <dbReference type="ARBA" id="ARBA00022679"/>
    </source>
</evidence>
<keyword evidence="3" id="KW-0808">Transferase</keyword>
<dbReference type="GO" id="GO:0016756">
    <property type="term" value="F:glutathione gamma-glutamylcysteinyltransferase activity"/>
    <property type="evidence" value="ECO:0007669"/>
    <property type="project" value="UniProtKB-EC"/>
</dbReference>
<dbReference type="GO" id="GO:0098849">
    <property type="term" value="P:cellular detoxification of cadmium ion"/>
    <property type="evidence" value="ECO:0007669"/>
    <property type="project" value="TreeGrafter"/>
</dbReference>
<evidence type="ECO:0000256" key="1">
    <source>
        <dbReference type="ARBA" id="ARBA00012468"/>
    </source>
</evidence>
<accession>A0A5K3F6D9</accession>
<dbReference type="Gene3D" id="3.90.70.30">
    <property type="entry name" value="Phytochelatin synthase, N-terminal domain"/>
    <property type="match status" value="1"/>
</dbReference>
<dbReference type="InterPro" id="IPR038765">
    <property type="entry name" value="Papain-like_cys_pep_sf"/>
</dbReference>
<organism evidence="6">
    <name type="scientific">Mesocestoides corti</name>
    <name type="common">Flatworm</name>
    <dbReference type="NCBI Taxonomy" id="53468"/>
    <lineage>
        <taxon>Eukaryota</taxon>
        <taxon>Metazoa</taxon>
        <taxon>Spiralia</taxon>
        <taxon>Lophotrochozoa</taxon>
        <taxon>Platyhelminthes</taxon>
        <taxon>Cestoda</taxon>
        <taxon>Eucestoda</taxon>
        <taxon>Cyclophyllidea</taxon>
        <taxon>Mesocestoididae</taxon>
        <taxon>Mesocestoides</taxon>
    </lineage>
</organism>
<proteinExistence type="predicted"/>
<dbReference type="EC" id="2.3.2.15" evidence="1"/>
<dbReference type="GO" id="GO:0046872">
    <property type="term" value="F:metal ion binding"/>
    <property type="evidence" value="ECO:0007669"/>
    <property type="project" value="UniProtKB-KW"/>
</dbReference>
<name>A0A5K3F6D9_MESCO</name>
<dbReference type="AlphaFoldDB" id="A0A5K3F6D9"/>
<dbReference type="PROSITE" id="PS51443">
    <property type="entry name" value="PCS"/>
    <property type="match status" value="1"/>
</dbReference>
<dbReference type="FunFam" id="3.90.70.30:FF:000001">
    <property type="entry name" value="Glutathione gamma-glutamylcysteinyltransferase 1"/>
    <property type="match status" value="1"/>
</dbReference>
<reference evidence="6" key="1">
    <citation type="submission" date="2019-11" db="UniProtKB">
        <authorList>
            <consortium name="WormBaseParasite"/>
        </authorList>
    </citation>
    <scope>IDENTIFICATION</scope>
</reference>
<sequence>AYLPTLRVYLKEKFHIFVYYLNGFNDSLLFTVFRTITEIKMRHRRLASLSPCLTRQFFGCQVVFNPLLLLSQYTSSKPTSGGPVKDPSLVSSPQEPRQFYRRPLPASCIAFATAEGRQLFKEALEMGFMEAFFDLVPQLRTQVQPSYCGLSAMVMVLNSFEMDPGRVWKAPWRWYHEDMLTCCLSSENLLTHGITIDQFQCIAKCNGLNIDLHQPSTPDETVDAFRSRLLSICSQSLTASGTILVVCYDRKALKQTGSGHFALVGGYHPKRDLLLMLETAAFKYPPHWAPVTAIYTGMRSLDVMSGRPRGYMLITKAFNARTGFPVEEGRHRPAEEFVANSPVLADFSPEVDRLLNRLNLFCLADAAYQAFSSPASLVDPGSAGGRLRLVADEWSAYLSSTLLSSLGKSCCCLLHQQHSAAGPANCSPIPSDPSSQRLSGHRCECPCLVDTLLDRFLGLLIKHRPSGFFFSCQPLWTDGTADASPTLETATQVIFELVSSATGRRARLALERLPHRSYEWLTSDSGGPLTYRAITSVQSSGSASCRHPACALPLVTDAKIRATALLTAFVLAFPYHILLSANQIRGPDRVIDVLKSSHHILERLPQLSGQTCFAVLTKGTHNELTVLSNILARLVAAQRPLGSRCIDT</sequence>
<evidence type="ECO:0000259" key="5">
    <source>
        <dbReference type="PROSITE" id="PS51443"/>
    </source>
</evidence>
<dbReference type="InterPro" id="IPR040409">
    <property type="entry name" value="PCS-like"/>
</dbReference>
<dbReference type="GO" id="GO:0046938">
    <property type="term" value="P:phytochelatin biosynthetic process"/>
    <property type="evidence" value="ECO:0007669"/>
    <property type="project" value="InterPro"/>
</dbReference>
<dbReference type="InterPro" id="IPR038156">
    <property type="entry name" value="PCS_N_sf"/>
</dbReference>
<dbReference type="PANTHER" id="PTHR33447">
    <property type="entry name" value="GLUTATHIONE GAMMA-GLUTAMYLCYSTEINYLTRANSFERASE"/>
    <property type="match status" value="1"/>
</dbReference>
<evidence type="ECO:0000256" key="2">
    <source>
        <dbReference type="ARBA" id="ARBA00022539"/>
    </source>
</evidence>
<evidence type="ECO:0000256" key="4">
    <source>
        <dbReference type="ARBA" id="ARBA00022723"/>
    </source>
</evidence>
<dbReference type="WBParaSite" id="MCU_005824-RA">
    <property type="protein sequence ID" value="MCU_005824-RA"/>
    <property type="gene ID" value="MCU_005824"/>
</dbReference>
<feature type="domain" description="Peptidase C83" evidence="5">
    <location>
        <begin position="94"/>
        <end position="319"/>
    </location>
</feature>
<dbReference type="SUPFAM" id="SSF54001">
    <property type="entry name" value="Cysteine proteinases"/>
    <property type="match status" value="1"/>
</dbReference>
<protein>
    <recommendedName>
        <fullName evidence="1">glutathione gamma-glutamylcysteinyltransferase</fullName>
        <ecNumber evidence="1">2.3.2.15</ecNumber>
    </recommendedName>
</protein>